<evidence type="ECO:0000256" key="2">
    <source>
        <dbReference type="ARBA" id="ARBA00004664"/>
    </source>
</evidence>
<sequence>MSIPVKICGLSTPESVIAARDGGASHLGFIFFVKSPRHVSPEQARDLVALSGDCQTVAVSVDADDAYLDAIVGTMEPDLLQLHGSESLERVAEVKSRYGLPVMKALAVRGIDDLARAQIYEGHVDLLLLDAKPPKGAELPGGNGVSFDWSLVENLQSQTPILLSGGIDQSNVKEAIALVRDAANGLVGLDLSSGVESAPGVKDMAKIAALLEASKTGA</sequence>
<feature type="domain" description="N-(5'phosphoribosyl) anthranilate isomerase (PRAI)" evidence="10">
    <location>
        <begin position="5"/>
        <end position="212"/>
    </location>
</feature>
<dbReference type="InterPro" id="IPR001240">
    <property type="entry name" value="PRAI_dom"/>
</dbReference>
<organism evidence="11 12">
    <name type="scientific">Pseudahrensia aquimaris</name>
    <dbReference type="NCBI Taxonomy" id="744461"/>
    <lineage>
        <taxon>Bacteria</taxon>
        <taxon>Pseudomonadati</taxon>
        <taxon>Pseudomonadota</taxon>
        <taxon>Alphaproteobacteria</taxon>
        <taxon>Hyphomicrobiales</taxon>
        <taxon>Ahrensiaceae</taxon>
        <taxon>Pseudahrensia</taxon>
    </lineage>
</organism>
<evidence type="ECO:0000256" key="1">
    <source>
        <dbReference type="ARBA" id="ARBA00001164"/>
    </source>
</evidence>
<name>A0ABW3FGW6_9HYPH</name>
<evidence type="ECO:0000313" key="11">
    <source>
        <dbReference type="EMBL" id="MFD0916978.1"/>
    </source>
</evidence>
<evidence type="ECO:0000256" key="3">
    <source>
        <dbReference type="ARBA" id="ARBA00012572"/>
    </source>
</evidence>
<dbReference type="GO" id="GO:0004640">
    <property type="term" value="F:phosphoribosylanthranilate isomerase activity"/>
    <property type="evidence" value="ECO:0007669"/>
    <property type="project" value="UniProtKB-EC"/>
</dbReference>
<keyword evidence="5 9" id="KW-0028">Amino-acid biosynthesis</keyword>
<keyword evidence="8 9" id="KW-0413">Isomerase</keyword>
<keyword evidence="7 9" id="KW-0057">Aromatic amino acid biosynthesis</keyword>
<comment type="catalytic activity">
    <reaction evidence="1 9">
        <text>N-(5-phospho-beta-D-ribosyl)anthranilate = 1-(2-carboxyphenylamino)-1-deoxy-D-ribulose 5-phosphate</text>
        <dbReference type="Rhea" id="RHEA:21540"/>
        <dbReference type="ChEBI" id="CHEBI:18277"/>
        <dbReference type="ChEBI" id="CHEBI:58613"/>
        <dbReference type="EC" id="5.3.1.24"/>
    </reaction>
</comment>
<dbReference type="Proteomes" id="UP001597101">
    <property type="component" value="Unassembled WGS sequence"/>
</dbReference>
<evidence type="ECO:0000313" key="12">
    <source>
        <dbReference type="Proteomes" id="UP001597101"/>
    </source>
</evidence>
<keyword evidence="6 9" id="KW-0822">Tryptophan biosynthesis</keyword>
<comment type="caution">
    <text evidence="11">The sequence shown here is derived from an EMBL/GenBank/DDBJ whole genome shotgun (WGS) entry which is preliminary data.</text>
</comment>
<evidence type="ECO:0000256" key="5">
    <source>
        <dbReference type="ARBA" id="ARBA00022605"/>
    </source>
</evidence>
<dbReference type="PANTHER" id="PTHR42894">
    <property type="entry name" value="N-(5'-PHOSPHORIBOSYL)ANTHRANILATE ISOMERASE"/>
    <property type="match status" value="1"/>
</dbReference>
<dbReference type="Pfam" id="PF00697">
    <property type="entry name" value="PRAI"/>
    <property type="match status" value="1"/>
</dbReference>
<dbReference type="InterPro" id="IPR011060">
    <property type="entry name" value="RibuloseP-bd_barrel"/>
</dbReference>
<proteinExistence type="inferred from homology"/>
<evidence type="ECO:0000256" key="4">
    <source>
        <dbReference type="ARBA" id="ARBA00022272"/>
    </source>
</evidence>
<evidence type="ECO:0000256" key="9">
    <source>
        <dbReference type="HAMAP-Rule" id="MF_00135"/>
    </source>
</evidence>
<dbReference type="InterPro" id="IPR044643">
    <property type="entry name" value="TrpF_fam"/>
</dbReference>
<dbReference type="EC" id="5.3.1.24" evidence="3 9"/>
<reference evidence="12" key="1">
    <citation type="journal article" date="2019" name="Int. J. Syst. Evol. Microbiol.">
        <title>The Global Catalogue of Microorganisms (GCM) 10K type strain sequencing project: providing services to taxonomists for standard genome sequencing and annotation.</title>
        <authorList>
            <consortium name="The Broad Institute Genomics Platform"/>
            <consortium name="The Broad Institute Genome Sequencing Center for Infectious Disease"/>
            <person name="Wu L."/>
            <person name="Ma J."/>
        </authorList>
    </citation>
    <scope>NUCLEOTIDE SEQUENCE [LARGE SCALE GENOMIC DNA]</scope>
    <source>
        <strain evidence="12">CCUG 60023</strain>
    </source>
</reference>
<accession>A0ABW3FGW6</accession>
<evidence type="ECO:0000259" key="10">
    <source>
        <dbReference type="Pfam" id="PF00697"/>
    </source>
</evidence>
<dbReference type="HAMAP" id="MF_00135">
    <property type="entry name" value="PRAI"/>
    <property type="match status" value="1"/>
</dbReference>
<keyword evidence="12" id="KW-1185">Reference proteome</keyword>
<comment type="similarity">
    <text evidence="9">Belongs to the TrpF family.</text>
</comment>
<dbReference type="PANTHER" id="PTHR42894:SF1">
    <property type="entry name" value="N-(5'-PHOSPHORIBOSYL)ANTHRANILATE ISOMERASE"/>
    <property type="match status" value="1"/>
</dbReference>
<dbReference type="CDD" id="cd00405">
    <property type="entry name" value="PRAI"/>
    <property type="match status" value="1"/>
</dbReference>
<gene>
    <name evidence="9" type="primary">trpF</name>
    <name evidence="11" type="ORF">ACFQ14_11215</name>
</gene>
<dbReference type="Gene3D" id="3.20.20.70">
    <property type="entry name" value="Aldolase class I"/>
    <property type="match status" value="1"/>
</dbReference>
<dbReference type="SUPFAM" id="SSF51366">
    <property type="entry name" value="Ribulose-phoshate binding barrel"/>
    <property type="match status" value="1"/>
</dbReference>
<evidence type="ECO:0000256" key="8">
    <source>
        <dbReference type="ARBA" id="ARBA00023235"/>
    </source>
</evidence>
<evidence type="ECO:0000256" key="6">
    <source>
        <dbReference type="ARBA" id="ARBA00022822"/>
    </source>
</evidence>
<dbReference type="EMBL" id="JBHTJV010000009">
    <property type="protein sequence ID" value="MFD0916978.1"/>
    <property type="molecule type" value="Genomic_DNA"/>
</dbReference>
<protein>
    <recommendedName>
        <fullName evidence="4 9">N-(5'-phosphoribosyl)anthranilate isomerase</fullName>
        <shortName evidence="9">PRAI</shortName>
        <ecNumber evidence="3 9">5.3.1.24</ecNumber>
    </recommendedName>
</protein>
<dbReference type="NCBIfam" id="NF002295">
    <property type="entry name" value="PRK01222.1-1"/>
    <property type="match status" value="1"/>
</dbReference>
<dbReference type="InterPro" id="IPR013785">
    <property type="entry name" value="Aldolase_TIM"/>
</dbReference>
<dbReference type="RefSeq" id="WP_377212818.1">
    <property type="nucleotide sequence ID" value="NZ_JBHTJV010000009.1"/>
</dbReference>
<comment type="pathway">
    <text evidence="2 9">Amino-acid biosynthesis; L-tryptophan biosynthesis; L-tryptophan from chorismate: step 3/5.</text>
</comment>
<evidence type="ECO:0000256" key="7">
    <source>
        <dbReference type="ARBA" id="ARBA00023141"/>
    </source>
</evidence>